<dbReference type="PRINTS" id="PR00926">
    <property type="entry name" value="MITOCARRIER"/>
</dbReference>
<keyword evidence="4 8" id="KW-0812">Transmembrane</keyword>
<dbReference type="InterPro" id="IPR023395">
    <property type="entry name" value="MCP_dom_sf"/>
</dbReference>
<evidence type="ECO:0000256" key="8">
    <source>
        <dbReference type="PROSITE-ProRule" id="PRU00282"/>
    </source>
</evidence>
<evidence type="ECO:0000256" key="2">
    <source>
        <dbReference type="ARBA" id="ARBA00006375"/>
    </source>
</evidence>
<dbReference type="GO" id="GO:0016020">
    <property type="term" value="C:membrane"/>
    <property type="evidence" value="ECO:0007669"/>
    <property type="project" value="UniProtKB-SubCell"/>
</dbReference>
<dbReference type="PANTHER" id="PTHR45618">
    <property type="entry name" value="MITOCHONDRIAL DICARBOXYLATE CARRIER-RELATED"/>
    <property type="match status" value="1"/>
</dbReference>
<evidence type="ECO:0000313" key="10">
    <source>
        <dbReference type="EMBL" id="OQR83645.1"/>
    </source>
</evidence>
<reference evidence="10 11" key="1">
    <citation type="journal article" date="2014" name="Genome Biol. Evol.">
        <title>The secreted proteins of Achlya hypogyna and Thraustotheca clavata identify the ancestral oomycete secretome and reveal gene acquisitions by horizontal gene transfer.</title>
        <authorList>
            <person name="Misner I."/>
            <person name="Blouin N."/>
            <person name="Leonard G."/>
            <person name="Richards T.A."/>
            <person name="Lane C.E."/>
        </authorList>
    </citation>
    <scope>NUCLEOTIDE SEQUENCE [LARGE SCALE GENOMIC DNA]</scope>
    <source>
        <strain evidence="10 11">ATCC 48635</strain>
    </source>
</reference>
<dbReference type="Gene3D" id="1.50.40.10">
    <property type="entry name" value="Mitochondrial carrier domain"/>
    <property type="match status" value="1"/>
</dbReference>
<gene>
    <name evidence="10" type="ORF">ACHHYP_14474</name>
</gene>
<comment type="subcellular location">
    <subcellularLocation>
        <location evidence="1">Membrane</location>
        <topology evidence="1">Multi-pass membrane protein</topology>
    </subcellularLocation>
</comment>
<dbReference type="OrthoDB" id="448427at2759"/>
<evidence type="ECO:0000256" key="6">
    <source>
        <dbReference type="ARBA" id="ARBA00022989"/>
    </source>
</evidence>
<dbReference type="InterPro" id="IPR050391">
    <property type="entry name" value="Mito_Metabolite_Transporter"/>
</dbReference>
<evidence type="ECO:0000313" key="11">
    <source>
        <dbReference type="Proteomes" id="UP000243579"/>
    </source>
</evidence>
<dbReference type="Proteomes" id="UP000243579">
    <property type="component" value="Unassembled WGS sequence"/>
</dbReference>
<dbReference type="InterPro" id="IPR018108">
    <property type="entry name" value="MCP_transmembrane"/>
</dbReference>
<feature type="repeat" description="Solcar" evidence="8">
    <location>
        <begin position="5"/>
        <end position="94"/>
    </location>
</feature>
<dbReference type="InterPro" id="IPR002067">
    <property type="entry name" value="MCP"/>
</dbReference>
<keyword evidence="7 8" id="KW-0472">Membrane</keyword>
<evidence type="ECO:0000256" key="4">
    <source>
        <dbReference type="ARBA" id="ARBA00022692"/>
    </source>
</evidence>
<dbReference type="EMBL" id="JNBR01002129">
    <property type="protein sequence ID" value="OQR83645.1"/>
    <property type="molecule type" value="Genomic_DNA"/>
</dbReference>
<organism evidence="10 11">
    <name type="scientific">Achlya hypogyna</name>
    <name type="common">Oomycete</name>
    <name type="synonym">Protoachlya hypogyna</name>
    <dbReference type="NCBI Taxonomy" id="1202772"/>
    <lineage>
        <taxon>Eukaryota</taxon>
        <taxon>Sar</taxon>
        <taxon>Stramenopiles</taxon>
        <taxon>Oomycota</taxon>
        <taxon>Saprolegniomycetes</taxon>
        <taxon>Saprolegniales</taxon>
        <taxon>Achlyaceae</taxon>
        <taxon>Achlya</taxon>
    </lineage>
</organism>
<protein>
    <submittedName>
        <fullName evidence="10">Mitochondrial Carrier (MC) Family</fullName>
    </submittedName>
</protein>
<keyword evidence="6" id="KW-1133">Transmembrane helix</keyword>
<evidence type="ECO:0000256" key="9">
    <source>
        <dbReference type="RuleBase" id="RU000488"/>
    </source>
</evidence>
<keyword evidence="11" id="KW-1185">Reference proteome</keyword>
<evidence type="ECO:0000256" key="3">
    <source>
        <dbReference type="ARBA" id="ARBA00022448"/>
    </source>
</evidence>
<evidence type="ECO:0000256" key="1">
    <source>
        <dbReference type="ARBA" id="ARBA00004141"/>
    </source>
</evidence>
<dbReference type="GO" id="GO:0055085">
    <property type="term" value="P:transmembrane transport"/>
    <property type="evidence" value="ECO:0007669"/>
    <property type="project" value="InterPro"/>
</dbReference>
<comment type="caution">
    <text evidence="10">The sequence shown here is derived from an EMBL/GenBank/DDBJ whole genome shotgun (WGS) entry which is preliminary data.</text>
</comment>
<keyword evidence="3 9" id="KW-0813">Transport</keyword>
<accession>A0A1V9YD46</accession>
<name>A0A1V9YD46_ACHHY</name>
<evidence type="ECO:0000256" key="5">
    <source>
        <dbReference type="ARBA" id="ARBA00022737"/>
    </source>
</evidence>
<evidence type="ECO:0000256" key="7">
    <source>
        <dbReference type="ARBA" id="ARBA00023136"/>
    </source>
</evidence>
<dbReference type="PROSITE" id="PS50920">
    <property type="entry name" value="SOLCAR"/>
    <property type="match status" value="3"/>
</dbReference>
<proteinExistence type="inferred from homology"/>
<keyword evidence="5" id="KW-0677">Repeat</keyword>
<feature type="repeat" description="Solcar" evidence="8">
    <location>
        <begin position="224"/>
        <end position="311"/>
    </location>
</feature>
<feature type="repeat" description="Solcar" evidence="8">
    <location>
        <begin position="106"/>
        <end position="215"/>
    </location>
</feature>
<dbReference type="SUPFAM" id="SSF103506">
    <property type="entry name" value="Mitochondrial carrier"/>
    <property type="match status" value="1"/>
</dbReference>
<comment type="similarity">
    <text evidence="2 9">Belongs to the mitochondrial carrier (TC 2.A.29) family.</text>
</comment>
<dbReference type="Pfam" id="PF00153">
    <property type="entry name" value="Mito_carr"/>
    <property type="match status" value="3"/>
</dbReference>
<dbReference type="AlphaFoldDB" id="A0A1V9YD46"/>
<sequence length="321" mass="34868">MQREDPMKVRFAAGAAGATVAELATLPMDFSKVRMQTHGLLRPEGAPLGLVGTLRQVIATDGIGILWRGAGPAVTRQVAYYSVSMLLYTPLRDAHNPATSPGGYLQKIFAGGVAGAIGISIANPFSRLLEILDVVKVMLQVVLPSTELIFHRNFQADRASQGNARRQYEGMTDACRQLYATEGVHGFFRGIVPNMQRCFIVNGMEFGTYDQCKTYLVESGMVTPGLGATMSASLVAGFAGAVASCPLDVVKTTLMAQPTDAHRHTGVIACMRDIARLQGIRAFYKGFMPYWMREAPWCCIFFVTFEAARGFLRRPSSPSAL</sequence>